<accession>A0A167LLT6</accession>
<evidence type="ECO:0000256" key="1">
    <source>
        <dbReference type="SAM" id="MobiDB-lite"/>
    </source>
</evidence>
<dbReference type="EMBL" id="AZHD01000033">
    <property type="protein sequence ID" value="OAA53234.1"/>
    <property type="molecule type" value="Genomic_DNA"/>
</dbReference>
<proteinExistence type="predicted"/>
<feature type="compositionally biased region" description="Low complexity" evidence="1">
    <location>
        <begin position="31"/>
        <end position="43"/>
    </location>
</feature>
<feature type="region of interest" description="Disordered" evidence="1">
    <location>
        <begin position="1"/>
        <end position="56"/>
    </location>
</feature>
<evidence type="ECO:0000313" key="3">
    <source>
        <dbReference type="Proteomes" id="UP000076874"/>
    </source>
</evidence>
<sequence length="56" mass="6569">MSAKDIANANNKTKAGKQRRDDSETFDSRSQYTPYYNYPQQPTWVPPHNDNKSSYR</sequence>
<protein>
    <submittedName>
        <fullName evidence="2">R3h domain protein</fullName>
    </submittedName>
</protein>
<name>A0A167LLT6_9HYPO</name>
<evidence type="ECO:0000313" key="2">
    <source>
        <dbReference type="EMBL" id="OAA53234.1"/>
    </source>
</evidence>
<feature type="compositionally biased region" description="Basic and acidic residues" evidence="1">
    <location>
        <begin position="18"/>
        <end position="27"/>
    </location>
</feature>
<dbReference type="Proteomes" id="UP000076874">
    <property type="component" value="Unassembled WGS sequence"/>
</dbReference>
<gene>
    <name evidence="2" type="ORF">SPI_09474</name>
</gene>
<organism evidence="2 3">
    <name type="scientific">Niveomyces insectorum RCEF 264</name>
    <dbReference type="NCBI Taxonomy" id="1081102"/>
    <lineage>
        <taxon>Eukaryota</taxon>
        <taxon>Fungi</taxon>
        <taxon>Dikarya</taxon>
        <taxon>Ascomycota</taxon>
        <taxon>Pezizomycotina</taxon>
        <taxon>Sordariomycetes</taxon>
        <taxon>Hypocreomycetidae</taxon>
        <taxon>Hypocreales</taxon>
        <taxon>Cordycipitaceae</taxon>
        <taxon>Niveomyces</taxon>
    </lineage>
</organism>
<keyword evidence="3" id="KW-1185">Reference proteome</keyword>
<reference evidence="2 3" key="1">
    <citation type="journal article" date="2016" name="Genome Biol. Evol.">
        <title>Divergent and convergent evolution of fungal pathogenicity.</title>
        <authorList>
            <person name="Shang Y."/>
            <person name="Xiao G."/>
            <person name="Zheng P."/>
            <person name="Cen K."/>
            <person name="Zhan S."/>
            <person name="Wang C."/>
        </authorList>
    </citation>
    <scope>NUCLEOTIDE SEQUENCE [LARGE SCALE GENOMIC DNA]</scope>
    <source>
        <strain evidence="2 3">RCEF 264</strain>
    </source>
</reference>
<dbReference type="AlphaFoldDB" id="A0A167LLT6"/>
<dbReference type="STRING" id="1081102.A0A167LLT6"/>
<comment type="caution">
    <text evidence="2">The sequence shown here is derived from an EMBL/GenBank/DDBJ whole genome shotgun (WGS) entry which is preliminary data.</text>
</comment>